<reference evidence="2" key="1">
    <citation type="submission" date="2021-01" db="EMBL/GenBank/DDBJ databases">
        <authorList>
            <person name="Corre E."/>
            <person name="Pelletier E."/>
            <person name="Niang G."/>
            <person name="Scheremetjew M."/>
            <person name="Finn R."/>
            <person name="Kale V."/>
            <person name="Holt S."/>
            <person name="Cochrane G."/>
            <person name="Meng A."/>
            <person name="Brown T."/>
            <person name="Cohen L."/>
        </authorList>
    </citation>
    <scope>NUCLEOTIDE SEQUENCE</scope>
    <source>
        <strain evidence="2">UTEX LB 985</strain>
    </source>
</reference>
<gene>
    <name evidence="2" type="ORF">CBRE1094_LOCUS36179</name>
</gene>
<dbReference type="EMBL" id="HBGU01066353">
    <property type="protein sequence ID" value="CAD9525926.1"/>
    <property type="molecule type" value="Transcribed_RNA"/>
</dbReference>
<feature type="transmembrane region" description="Helical" evidence="1">
    <location>
        <begin position="80"/>
        <end position="101"/>
    </location>
</feature>
<keyword evidence="1" id="KW-0812">Transmembrane</keyword>
<sequence length="132" mass="14216">MRVYRESDKAVDWVYALYVVHTVFETVLGLMKMRGTYAGVTMALGAEKFARHHGVALLALAALGGEVLRRKLCHTTTGEVASSALTVFHAGAAAVMMHAAAFKTVALHVPFAVGFARHAWQSQHTPARSLAP</sequence>
<feature type="transmembrane region" description="Helical" evidence="1">
    <location>
        <begin position="12"/>
        <end position="30"/>
    </location>
</feature>
<name>A0A7S2IQ71_9EUKA</name>
<feature type="transmembrane region" description="Helical" evidence="1">
    <location>
        <begin position="50"/>
        <end position="68"/>
    </location>
</feature>
<keyword evidence="1" id="KW-1133">Transmembrane helix</keyword>
<proteinExistence type="predicted"/>
<keyword evidence="1" id="KW-0472">Membrane</keyword>
<accession>A0A7S2IQ71</accession>
<evidence type="ECO:0000256" key="1">
    <source>
        <dbReference type="SAM" id="Phobius"/>
    </source>
</evidence>
<protein>
    <submittedName>
        <fullName evidence="2">Uncharacterized protein</fullName>
    </submittedName>
</protein>
<evidence type="ECO:0000313" key="2">
    <source>
        <dbReference type="EMBL" id="CAD9525926.1"/>
    </source>
</evidence>
<organism evidence="2">
    <name type="scientific">Haptolina brevifila</name>
    <dbReference type="NCBI Taxonomy" id="156173"/>
    <lineage>
        <taxon>Eukaryota</taxon>
        <taxon>Haptista</taxon>
        <taxon>Haptophyta</taxon>
        <taxon>Prymnesiophyceae</taxon>
        <taxon>Prymnesiales</taxon>
        <taxon>Prymnesiaceae</taxon>
        <taxon>Haptolina</taxon>
    </lineage>
</organism>
<dbReference type="AlphaFoldDB" id="A0A7S2IQ71"/>